<dbReference type="PANTHER" id="PTHR46564">
    <property type="entry name" value="TRANSPOSASE"/>
    <property type="match status" value="1"/>
</dbReference>
<sequence>MRPYSEDLRERIVRAVEGGMSRNAAAKHFDVAVSTVVKLLQLWTATGSVKSAQFGGWKKPLLTGHEELIRSLVAENSDITIKELVVRLEAAGIETKRSTLGAFLQRLGLAKKKTAHAAEQEREDVAQARSEWRAEQPGLRLERLVFLDETWTTTNMARRYARSAKGERAVAAVPHGHWTTTTFLAALRHDRITAPCVFDGAINGKRFLAWVQQALVPTLEPGDIVIMDNLGSHKVAGVREAIEAAGATVRYLPPYSPDMNPIEQVFAKLKAILRRIAARSVEALEQAIASALSDFSSDECQNYIKNSGYSI</sequence>
<dbReference type="InterPro" id="IPR036397">
    <property type="entry name" value="RNaseH_sf"/>
</dbReference>
<protein>
    <submittedName>
        <fullName evidence="2">IS630 family transposase</fullName>
    </submittedName>
</protein>
<dbReference type="PANTHER" id="PTHR46564:SF1">
    <property type="entry name" value="TRANSPOSASE"/>
    <property type="match status" value="1"/>
</dbReference>
<gene>
    <name evidence="2" type="ORF">ACFSNB_18695</name>
</gene>
<dbReference type="Proteomes" id="UP001597296">
    <property type="component" value="Unassembled WGS sequence"/>
</dbReference>
<dbReference type="Gene3D" id="3.30.420.10">
    <property type="entry name" value="Ribonuclease H-like superfamily/Ribonuclease H"/>
    <property type="match status" value="1"/>
</dbReference>
<name>A0ABW5CEY5_9PROT</name>
<comment type="caution">
    <text evidence="2">The sequence shown here is derived from an EMBL/GenBank/DDBJ whole genome shotgun (WGS) entry which is preliminary data.</text>
</comment>
<dbReference type="SUPFAM" id="SSF46689">
    <property type="entry name" value="Homeodomain-like"/>
    <property type="match status" value="1"/>
</dbReference>
<dbReference type="InterPro" id="IPR038717">
    <property type="entry name" value="Tc1-like_DDE_dom"/>
</dbReference>
<dbReference type="InterPro" id="IPR047655">
    <property type="entry name" value="Transpos_IS630-like"/>
</dbReference>
<organism evidence="2 3">
    <name type="scientific">Phaeospirillum tilakii</name>
    <dbReference type="NCBI Taxonomy" id="741673"/>
    <lineage>
        <taxon>Bacteria</taxon>
        <taxon>Pseudomonadati</taxon>
        <taxon>Pseudomonadota</taxon>
        <taxon>Alphaproteobacteria</taxon>
        <taxon>Rhodospirillales</taxon>
        <taxon>Rhodospirillaceae</taxon>
        <taxon>Phaeospirillum</taxon>
    </lineage>
</organism>
<dbReference type="RefSeq" id="WP_377319326.1">
    <property type="nucleotide sequence ID" value="NZ_JBHUIY010000100.1"/>
</dbReference>
<dbReference type="Pfam" id="PF13358">
    <property type="entry name" value="DDE_3"/>
    <property type="match status" value="1"/>
</dbReference>
<evidence type="ECO:0000259" key="1">
    <source>
        <dbReference type="Pfam" id="PF13358"/>
    </source>
</evidence>
<evidence type="ECO:0000313" key="2">
    <source>
        <dbReference type="EMBL" id="MFD2235820.1"/>
    </source>
</evidence>
<dbReference type="Gene3D" id="1.10.10.10">
    <property type="entry name" value="Winged helix-like DNA-binding domain superfamily/Winged helix DNA-binding domain"/>
    <property type="match status" value="1"/>
</dbReference>
<dbReference type="InterPro" id="IPR036388">
    <property type="entry name" value="WH-like_DNA-bd_sf"/>
</dbReference>
<accession>A0ABW5CEY5</accession>
<proteinExistence type="predicted"/>
<keyword evidence="3" id="KW-1185">Reference proteome</keyword>
<dbReference type="InterPro" id="IPR009057">
    <property type="entry name" value="Homeodomain-like_sf"/>
</dbReference>
<dbReference type="NCBIfam" id="NF033545">
    <property type="entry name" value="transpos_IS630"/>
    <property type="match status" value="1"/>
</dbReference>
<dbReference type="EMBL" id="JBHUIY010000100">
    <property type="protein sequence ID" value="MFD2235820.1"/>
    <property type="molecule type" value="Genomic_DNA"/>
</dbReference>
<feature type="domain" description="Tc1-like transposase DDE" evidence="1">
    <location>
        <begin position="143"/>
        <end position="284"/>
    </location>
</feature>
<reference evidence="3" key="1">
    <citation type="journal article" date="2019" name="Int. J. Syst. Evol. Microbiol.">
        <title>The Global Catalogue of Microorganisms (GCM) 10K type strain sequencing project: providing services to taxonomists for standard genome sequencing and annotation.</title>
        <authorList>
            <consortium name="The Broad Institute Genomics Platform"/>
            <consortium name="The Broad Institute Genome Sequencing Center for Infectious Disease"/>
            <person name="Wu L."/>
            <person name="Ma J."/>
        </authorList>
    </citation>
    <scope>NUCLEOTIDE SEQUENCE [LARGE SCALE GENOMIC DNA]</scope>
    <source>
        <strain evidence="3">KCTC 15012</strain>
    </source>
</reference>
<evidence type="ECO:0000313" key="3">
    <source>
        <dbReference type="Proteomes" id="UP001597296"/>
    </source>
</evidence>